<dbReference type="RefSeq" id="WP_194506125.1">
    <property type="nucleotide sequence ID" value="NZ_JADILU010000001.1"/>
</dbReference>
<comment type="caution">
    <text evidence="1">The sequence shown here is derived from an EMBL/GenBank/DDBJ whole genome shotgun (WGS) entry which is preliminary data.</text>
</comment>
<accession>A0ABW5ZYM9</accession>
<evidence type="ECO:0008006" key="3">
    <source>
        <dbReference type="Google" id="ProtNLM"/>
    </source>
</evidence>
<keyword evidence="2" id="KW-1185">Reference proteome</keyword>
<evidence type="ECO:0000313" key="1">
    <source>
        <dbReference type="EMBL" id="MFD2917031.1"/>
    </source>
</evidence>
<evidence type="ECO:0000313" key="2">
    <source>
        <dbReference type="Proteomes" id="UP001597548"/>
    </source>
</evidence>
<sequence>MKSLIIKTILFFSLVCFIGYSLDPYFVEDKIDFRNYFAFYKKPKNSLNTITIGNSHEHCGLNSRIISGKCQINAYNLSMAGTNLNEMFSTLKEALRTQKSELVIIENFALLAPGQPQELLNKEGELIVNNPNFFYAKKTSFDKLKEANIIFNDNVYYKSFNIFRNHETWSDTETASNVLSKYLSSQKINNHYDNALGTTQINKSRAKKYSDTPFVDSITISKDQKRIIKEIISLSKENNFQLIFTTVPFFNLYYEKTKKEYNVAYKQLKDLIGNHENVKFLDINKIKNLDESYILDEKSKVLGNQHLNYKGKIIASNILANYINNNLNIKDVNYIKSLTLERLIYNVNNKEKDSSFLGSVNKVNGILNSGIKKNLPKEIIIPKQNNFIEI</sequence>
<dbReference type="EMBL" id="JBHUOS010000010">
    <property type="protein sequence ID" value="MFD2917031.1"/>
    <property type="molecule type" value="Genomic_DNA"/>
</dbReference>
<dbReference type="SUPFAM" id="SSF52266">
    <property type="entry name" value="SGNH hydrolase"/>
    <property type="match status" value="1"/>
</dbReference>
<reference evidence="2" key="1">
    <citation type="journal article" date="2019" name="Int. J. Syst. Evol. Microbiol.">
        <title>The Global Catalogue of Microorganisms (GCM) 10K type strain sequencing project: providing services to taxonomists for standard genome sequencing and annotation.</title>
        <authorList>
            <consortium name="The Broad Institute Genomics Platform"/>
            <consortium name="The Broad Institute Genome Sequencing Center for Infectious Disease"/>
            <person name="Wu L."/>
            <person name="Ma J."/>
        </authorList>
    </citation>
    <scope>NUCLEOTIDE SEQUENCE [LARGE SCALE GENOMIC DNA]</scope>
    <source>
        <strain evidence="2">KCTC 32514</strain>
    </source>
</reference>
<gene>
    <name evidence="1" type="ORF">ACFS29_15360</name>
</gene>
<proteinExistence type="predicted"/>
<organism evidence="1 2">
    <name type="scientific">Psychroserpens luteus</name>
    <dbReference type="NCBI Taxonomy" id="1434066"/>
    <lineage>
        <taxon>Bacteria</taxon>
        <taxon>Pseudomonadati</taxon>
        <taxon>Bacteroidota</taxon>
        <taxon>Flavobacteriia</taxon>
        <taxon>Flavobacteriales</taxon>
        <taxon>Flavobacteriaceae</taxon>
        <taxon>Psychroserpens</taxon>
    </lineage>
</organism>
<name>A0ABW5ZYM9_9FLAO</name>
<protein>
    <recommendedName>
        <fullName evidence="3">SGNH hydrolase-type esterase domain-containing protein</fullName>
    </recommendedName>
</protein>
<dbReference type="Proteomes" id="UP001597548">
    <property type="component" value="Unassembled WGS sequence"/>
</dbReference>